<dbReference type="InterPro" id="IPR036640">
    <property type="entry name" value="ABC1_TM_sf"/>
</dbReference>
<dbReference type="SMART" id="SM00382">
    <property type="entry name" value="AAA"/>
    <property type="match status" value="2"/>
</dbReference>
<comment type="similarity">
    <text evidence="2">Belongs to the ABC transporter superfamily. ABCC family. Conjugate transporter (TC 3.A.1.208) subfamily.</text>
</comment>
<dbReference type="InterPro" id="IPR017871">
    <property type="entry name" value="ABC_transporter-like_CS"/>
</dbReference>
<keyword evidence="6" id="KW-0547">Nucleotide-binding</keyword>
<dbReference type="GO" id="GO:0140359">
    <property type="term" value="F:ABC-type transporter activity"/>
    <property type="evidence" value="ECO:0007669"/>
    <property type="project" value="InterPro"/>
</dbReference>
<accession>A0AAE0I7L8</accession>
<dbReference type="InterPro" id="IPR044726">
    <property type="entry name" value="ABCC_6TM_D2"/>
</dbReference>
<feature type="transmembrane region" description="Helical" evidence="12">
    <location>
        <begin position="67"/>
        <end position="88"/>
    </location>
</feature>
<keyword evidence="10" id="KW-0325">Glycoprotein</keyword>
<evidence type="ECO:0000256" key="8">
    <source>
        <dbReference type="ARBA" id="ARBA00022989"/>
    </source>
</evidence>
<feature type="transmembrane region" description="Helical" evidence="12">
    <location>
        <begin position="133"/>
        <end position="155"/>
    </location>
</feature>
<evidence type="ECO:0000256" key="5">
    <source>
        <dbReference type="ARBA" id="ARBA00022692"/>
    </source>
</evidence>
<feature type="domain" description="ABC transmembrane type-1" evidence="14">
    <location>
        <begin position="291"/>
        <end position="566"/>
    </location>
</feature>
<dbReference type="InterPro" id="IPR056227">
    <property type="entry name" value="TMD0_ABC"/>
</dbReference>
<feature type="transmembrane region" description="Helical" evidence="12">
    <location>
        <begin position="1094"/>
        <end position="1111"/>
    </location>
</feature>
<dbReference type="PANTHER" id="PTHR24223">
    <property type="entry name" value="ATP-BINDING CASSETTE SUB-FAMILY C"/>
    <property type="match status" value="1"/>
</dbReference>
<evidence type="ECO:0000256" key="10">
    <source>
        <dbReference type="ARBA" id="ARBA00023180"/>
    </source>
</evidence>
<feature type="transmembrane region" description="Helical" evidence="12">
    <location>
        <begin position="996"/>
        <end position="1017"/>
    </location>
</feature>
<feature type="domain" description="ABC transmembrane type-1" evidence="14">
    <location>
        <begin position="953"/>
        <end position="1243"/>
    </location>
</feature>
<feature type="transmembrane region" description="Helical" evidence="12">
    <location>
        <begin position="952"/>
        <end position="976"/>
    </location>
</feature>
<dbReference type="CDD" id="cd18579">
    <property type="entry name" value="ABC_6TM_ABCC_D1"/>
    <property type="match status" value="1"/>
</dbReference>
<protein>
    <submittedName>
        <fullName evidence="15">ABC transporter</fullName>
    </submittedName>
</protein>
<dbReference type="CDD" id="cd03244">
    <property type="entry name" value="ABCC_MRP_domain2"/>
    <property type="match status" value="1"/>
</dbReference>
<evidence type="ECO:0000256" key="7">
    <source>
        <dbReference type="ARBA" id="ARBA00022840"/>
    </source>
</evidence>
<comment type="function">
    <text evidence="11">ABC-type transporter; part of the gene cluster that mediates the biosynthesis of the phomopsins, a group of hexapeptide mycotoxins which infects lupins and causes lupinosis disease in livestock.</text>
</comment>
<dbReference type="PROSITE" id="PS50893">
    <property type="entry name" value="ABC_TRANSPORTER_2"/>
    <property type="match status" value="2"/>
</dbReference>
<dbReference type="InterPro" id="IPR011527">
    <property type="entry name" value="ABC1_TM_dom"/>
</dbReference>
<dbReference type="SUPFAM" id="SSF90123">
    <property type="entry name" value="ABC transporter transmembrane region"/>
    <property type="match status" value="2"/>
</dbReference>
<dbReference type="GO" id="GO:0005886">
    <property type="term" value="C:plasma membrane"/>
    <property type="evidence" value="ECO:0007669"/>
    <property type="project" value="UniProtKB-SubCell"/>
</dbReference>
<dbReference type="Gene3D" id="1.20.1560.10">
    <property type="entry name" value="ABC transporter type 1, transmembrane domain"/>
    <property type="match status" value="2"/>
</dbReference>
<evidence type="ECO:0000256" key="2">
    <source>
        <dbReference type="ARBA" id="ARBA00009726"/>
    </source>
</evidence>
<keyword evidence="9 12" id="KW-0472">Membrane</keyword>
<dbReference type="EMBL" id="JAUEPO010000006">
    <property type="protein sequence ID" value="KAK3319769.1"/>
    <property type="molecule type" value="Genomic_DNA"/>
</dbReference>
<dbReference type="PROSITE" id="PS00211">
    <property type="entry name" value="ABC_TRANSPORTER_1"/>
    <property type="match status" value="2"/>
</dbReference>
<feature type="transmembrane region" description="Helical" evidence="12">
    <location>
        <begin position="33"/>
        <end position="55"/>
    </location>
</feature>
<dbReference type="Gene3D" id="3.40.50.300">
    <property type="entry name" value="P-loop containing nucleotide triphosphate hydrolases"/>
    <property type="match status" value="2"/>
</dbReference>
<dbReference type="InterPro" id="IPR027417">
    <property type="entry name" value="P-loop_NTPase"/>
</dbReference>
<evidence type="ECO:0000256" key="9">
    <source>
        <dbReference type="ARBA" id="ARBA00023136"/>
    </source>
</evidence>
<reference evidence="15" key="2">
    <citation type="submission" date="2023-06" db="EMBL/GenBank/DDBJ databases">
        <authorList>
            <consortium name="Lawrence Berkeley National Laboratory"/>
            <person name="Haridas S."/>
            <person name="Hensen N."/>
            <person name="Bonometti L."/>
            <person name="Westerberg I."/>
            <person name="Brannstrom I.O."/>
            <person name="Guillou S."/>
            <person name="Cros-Aarteil S."/>
            <person name="Calhoun S."/>
            <person name="Kuo A."/>
            <person name="Mondo S."/>
            <person name="Pangilinan J."/>
            <person name="Riley R."/>
            <person name="Labutti K."/>
            <person name="Andreopoulos B."/>
            <person name="Lipzen A."/>
            <person name="Chen C."/>
            <person name="Yanf M."/>
            <person name="Daum C."/>
            <person name="Ng V."/>
            <person name="Clum A."/>
            <person name="Steindorff A."/>
            <person name="Ohm R."/>
            <person name="Martin F."/>
            <person name="Silar P."/>
            <person name="Natvig D."/>
            <person name="Lalanne C."/>
            <person name="Gautier V."/>
            <person name="Ament-Velasquez S.L."/>
            <person name="Kruys A."/>
            <person name="Hutchinson M.I."/>
            <person name="Powell A.J."/>
            <person name="Barry K."/>
            <person name="Miller A.N."/>
            <person name="Grigoriev I.V."/>
            <person name="Debuchy R."/>
            <person name="Gladieux P."/>
            <person name="Thoren M.H."/>
            <person name="Johannesson H."/>
        </authorList>
    </citation>
    <scope>NUCLEOTIDE SEQUENCE</scope>
    <source>
        <strain evidence="15">SMH4131-1</strain>
    </source>
</reference>
<feature type="transmembrane region" description="Helical" evidence="12">
    <location>
        <begin position="1183"/>
        <end position="1206"/>
    </location>
</feature>
<feature type="transmembrane region" description="Helical" evidence="12">
    <location>
        <begin position="324"/>
        <end position="344"/>
    </location>
</feature>
<organism evidence="15 16">
    <name type="scientific">Cercophora scortea</name>
    <dbReference type="NCBI Taxonomy" id="314031"/>
    <lineage>
        <taxon>Eukaryota</taxon>
        <taxon>Fungi</taxon>
        <taxon>Dikarya</taxon>
        <taxon>Ascomycota</taxon>
        <taxon>Pezizomycotina</taxon>
        <taxon>Sordariomycetes</taxon>
        <taxon>Sordariomycetidae</taxon>
        <taxon>Sordariales</taxon>
        <taxon>Lasiosphaeriaceae</taxon>
        <taxon>Cercophora</taxon>
    </lineage>
</organism>
<feature type="transmembrane region" description="Helical" evidence="12">
    <location>
        <begin position="161"/>
        <end position="181"/>
    </location>
</feature>
<evidence type="ECO:0000259" key="13">
    <source>
        <dbReference type="PROSITE" id="PS50893"/>
    </source>
</evidence>
<keyword evidence="16" id="KW-1185">Reference proteome</keyword>
<dbReference type="InterPro" id="IPR044746">
    <property type="entry name" value="ABCC_6TM_D1"/>
</dbReference>
<reference evidence="15" key="1">
    <citation type="journal article" date="2023" name="Mol. Phylogenet. Evol.">
        <title>Genome-scale phylogeny and comparative genomics of the fungal order Sordariales.</title>
        <authorList>
            <person name="Hensen N."/>
            <person name="Bonometti L."/>
            <person name="Westerberg I."/>
            <person name="Brannstrom I.O."/>
            <person name="Guillou S."/>
            <person name="Cros-Aarteil S."/>
            <person name="Calhoun S."/>
            <person name="Haridas S."/>
            <person name="Kuo A."/>
            <person name="Mondo S."/>
            <person name="Pangilinan J."/>
            <person name="Riley R."/>
            <person name="LaButti K."/>
            <person name="Andreopoulos B."/>
            <person name="Lipzen A."/>
            <person name="Chen C."/>
            <person name="Yan M."/>
            <person name="Daum C."/>
            <person name="Ng V."/>
            <person name="Clum A."/>
            <person name="Steindorff A."/>
            <person name="Ohm R.A."/>
            <person name="Martin F."/>
            <person name="Silar P."/>
            <person name="Natvig D.O."/>
            <person name="Lalanne C."/>
            <person name="Gautier V."/>
            <person name="Ament-Velasquez S.L."/>
            <person name="Kruys A."/>
            <person name="Hutchinson M.I."/>
            <person name="Powell A.J."/>
            <person name="Barry K."/>
            <person name="Miller A.N."/>
            <person name="Grigoriev I.V."/>
            <person name="Debuchy R."/>
            <person name="Gladieux P."/>
            <person name="Hiltunen Thoren M."/>
            <person name="Johannesson H."/>
        </authorList>
    </citation>
    <scope>NUCLEOTIDE SEQUENCE</scope>
    <source>
        <strain evidence="15">SMH4131-1</strain>
    </source>
</reference>
<keyword evidence="7" id="KW-0067">ATP-binding</keyword>
<evidence type="ECO:0000256" key="4">
    <source>
        <dbReference type="ARBA" id="ARBA00022475"/>
    </source>
</evidence>
<keyword evidence="4" id="KW-1003">Cell membrane</keyword>
<dbReference type="CDD" id="cd03250">
    <property type="entry name" value="ABCC_MRP_domain1"/>
    <property type="match status" value="1"/>
</dbReference>
<evidence type="ECO:0000256" key="3">
    <source>
        <dbReference type="ARBA" id="ARBA00022448"/>
    </source>
</evidence>
<dbReference type="PANTHER" id="PTHR24223:SF404">
    <property type="entry name" value="ABC MULTIDRUG TRANSPORTER (EUROFUNG)-RELATED"/>
    <property type="match status" value="1"/>
</dbReference>
<evidence type="ECO:0000259" key="14">
    <source>
        <dbReference type="PROSITE" id="PS50929"/>
    </source>
</evidence>
<evidence type="ECO:0000313" key="16">
    <source>
        <dbReference type="Proteomes" id="UP001286456"/>
    </source>
</evidence>
<evidence type="ECO:0000256" key="12">
    <source>
        <dbReference type="SAM" id="Phobius"/>
    </source>
</evidence>
<dbReference type="FunFam" id="3.40.50.300:FF:002145">
    <property type="entry name" value="ABC transporter (MsbA subfamily)"/>
    <property type="match status" value="1"/>
</dbReference>
<evidence type="ECO:0000256" key="1">
    <source>
        <dbReference type="ARBA" id="ARBA00004651"/>
    </source>
</evidence>
<dbReference type="Pfam" id="PF24357">
    <property type="entry name" value="TMD0_ABC"/>
    <property type="match status" value="1"/>
</dbReference>
<dbReference type="Pfam" id="PF00005">
    <property type="entry name" value="ABC_tran"/>
    <property type="match status" value="2"/>
</dbReference>
<evidence type="ECO:0000256" key="11">
    <source>
        <dbReference type="ARBA" id="ARBA00059074"/>
    </source>
</evidence>
<name>A0AAE0I7L8_9PEZI</name>
<gene>
    <name evidence="15" type="ORF">B0T19DRAFT_271336</name>
</gene>
<comment type="caution">
    <text evidence="15">The sequence shown here is derived from an EMBL/GenBank/DDBJ whole genome shotgun (WGS) entry which is preliminary data.</text>
</comment>
<dbReference type="InterPro" id="IPR050173">
    <property type="entry name" value="ABC_transporter_C-like"/>
</dbReference>
<proteinExistence type="inferred from homology"/>
<dbReference type="GO" id="GO:0005524">
    <property type="term" value="F:ATP binding"/>
    <property type="evidence" value="ECO:0007669"/>
    <property type="project" value="UniProtKB-KW"/>
</dbReference>
<feature type="domain" description="ABC transporter" evidence="13">
    <location>
        <begin position="1288"/>
        <end position="1533"/>
    </location>
</feature>
<comment type="subcellular location">
    <subcellularLocation>
        <location evidence="1">Cell membrane</location>
        <topology evidence="1">Multi-pass membrane protein</topology>
    </subcellularLocation>
</comment>
<keyword evidence="3" id="KW-0813">Transport</keyword>
<feature type="transmembrane region" description="Helical" evidence="12">
    <location>
        <begin position="536"/>
        <end position="558"/>
    </location>
</feature>
<dbReference type="FunFam" id="1.20.1560.10:FF:000055">
    <property type="entry name" value="ABC multidrug transporter (Eurofung)"/>
    <property type="match status" value="1"/>
</dbReference>
<dbReference type="Pfam" id="PF00664">
    <property type="entry name" value="ABC_membrane"/>
    <property type="match status" value="1"/>
</dbReference>
<sequence length="1536" mass="167789">MMASCPPGSDRLFGPRVSTDCRAFDFTLQFEDILFACLPAALFLLLSSAYAILLVTKPVVFAFNSKLVASKLVTLTSLFAVQLAFLALRVQEHPASSGSASIAADVLVSIASLAACGLSILSRRRSPRPPTILSLYLSASVLLGIARTRTLWLLAEIPGRPHASAILMTVVLALSTAALVLDSVGHGPSRETAKLNTPPIKDYKSGSPEQYSAFWPRTTFTWLASTFRRGYARIISLDDLPPLDTRIESDKMRKQLQLTWSKYDHRARHSLLRASFHSYLPSFLSAIIPRLCLTGFTFSQPFLINVTLNLVDRSDPERDYGNGLIGAWALVYLGLAVSNSIYQYQNFRFVTRLRGGLIALIYERTLQTRTADLGDITAVSVMGTDVERIVSGLQSIHEIWGSFLEIGIACWLLERQLFLACLAPILIVLVFVAITSKLSANFGNLQRQWIEKVQERLRVTSAMLGDMKAIKMLGLSRAVLPVIQGLRLDEINTSRAFRSRLVTVISLSLAPINLAPMFTFAIYIIIAVFWKNETLLTAQAFTSLSLVTLLTTPVIMFIQNLPSVVQCVGNFDRIQEFCNYDAEPTRHEDNEADISQSPSVSDEGLQLKSLVSGHITPTQDPSFAKQKDAIQLKRQHFSWAKTDPTPILRDISIKIKRGSVMAVIGPIGSGKTSFLNALLGEMVPIKATPAGQYTEDVQHRQPGDGEPIAYCGQQPWLENGTIRQNIVGASPWDDKWYTSVRFACCLDQDLGHLKKGDQTRVGSKGVNLSGGQKQRIALARAVYSRHSIVILDDVFSGMDAHTSETVFGRLLGREEGLLRNQNTTVVLTTHSHKIMTLVDEIVVLQDGRIVDIGSPRTLLQNDSAYLKKLGISITEAPDSKKSQDEITAEQSFSDEKQAAKIAAETSIEEASSDSATDNTEATEARLLGGMRRKNGELSVYKYYLHSSGYVPVLLYTLTMVLWIFCTEFSTIWVSWWSAANAEQPNQRVGMYMGTHAMLGVIGSFSVVGAAWFAYISIISNSANKLHLDLLTATLRAPFRLFTSTDNGELLNRFGEDMELIDMDLPGTALNYTSTAVSCLAQVIILAIFSRSLGIAVPFIFALLYLLQRFYLQTSRQMRLLMIEAKAPLYTHFSETESSTAAASGGGAVTIRAFGWQRFYQARASRLVDQSQRPAYLQSCIQHWLAFVLNLLMAVLAVVLVATVVTWRNSLDISAGGVGVSLIIIIGLSETLTRLIRTWTKLESSVGAVARVKRFVADTGVEDDGDGVLGGVDAGGFGSGAGGLGAGAVEFEGVVASYTPEAEPVLKGISLSVQAGKHVAICGRSGSGKTSLVLCLLRMMDMREGRITLDGVEVAASTSVVTHPLSAEEVRPRINVVPQDPFLLPGTTVRFNLNMASGSNAASDEEMIAALQRVGIWDVVKDQGGLDKNVDALSLSAGQKQLMCFARAMLRRGGCEVLVLDEATSSLDSEAEAVVQDIINSEFRDCTVLAVMHRLKHVMAYDQVALMDAGSLVEFDEPGALMAGETRFAQLYRSYGA</sequence>
<keyword evidence="8 12" id="KW-1133">Transmembrane helix</keyword>
<dbReference type="InterPro" id="IPR003439">
    <property type="entry name" value="ABC_transporter-like_ATP-bd"/>
</dbReference>
<feature type="transmembrane region" description="Helical" evidence="12">
    <location>
        <begin position="100"/>
        <end position="121"/>
    </location>
</feature>
<dbReference type="InterPro" id="IPR003593">
    <property type="entry name" value="AAA+_ATPase"/>
</dbReference>
<evidence type="ECO:0000256" key="6">
    <source>
        <dbReference type="ARBA" id="ARBA00022741"/>
    </source>
</evidence>
<feature type="domain" description="ABC transporter" evidence="13">
    <location>
        <begin position="632"/>
        <end position="871"/>
    </location>
</feature>
<feature type="transmembrane region" description="Helical" evidence="12">
    <location>
        <begin position="283"/>
        <end position="304"/>
    </location>
</feature>
<keyword evidence="5 12" id="KW-0812">Transmembrane</keyword>
<dbReference type="FunFam" id="1.20.1560.10:FF:000066">
    <property type="entry name" value="ABC multidrug transporter (Eurofung)"/>
    <property type="match status" value="1"/>
</dbReference>
<feature type="transmembrane region" description="Helical" evidence="12">
    <location>
        <begin position="417"/>
        <end position="439"/>
    </location>
</feature>
<dbReference type="PROSITE" id="PS50929">
    <property type="entry name" value="ABC_TM1F"/>
    <property type="match status" value="2"/>
</dbReference>
<dbReference type="GO" id="GO:0016887">
    <property type="term" value="F:ATP hydrolysis activity"/>
    <property type="evidence" value="ECO:0007669"/>
    <property type="project" value="InterPro"/>
</dbReference>
<evidence type="ECO:0000313" key="15">
    <source>
        <dbReference type="EMBL" id="KAK3319769.1"/>
    </source>
</evidence>
<feature type="transmembrane region" description="Helical" evidence="12">
    <location>
        <begin position="501"/>
        <end position="530"/>
    </location>
</feature>
<dbReference type="SUPFAM" id="SSF52540">
    <property type="entry name" value="P-loop containing nucleoside triphosphate hydrolases"/>
    <property type="match status" value="2"/>
</dbReference>
<dbReference type="CDD" id="cd18580">
    <property type="entry name" value="ABC_6TM_ABCC_D2"/>
    <property type="match status" value="1"/>
</dbReference>
<dbReference type="Proteomes" id="UP001286456">
    <property type="component" value="Unassembled WGS sequence"/>
</dbReference>